<dbReference type="PANTHER" id="PTHR23235:SF120">
    <property type="entry name" value="KRUPPEL-LIKE FACTOR 15"/>
    <property type="match status" value="1"/>
</dbReference>
<evidence type="ECO:0000256" key="5">
    <source>
        <dbReference type="ARBA" id="ARBA00023015"/>
    </source>
</evidence>
<dbReference type="GO" id="GO:0008270">
    <property type="term" value="F:zinc ion binding"/>
    <property type="evidence" value="ECO:0007669"/>
    <property type="project" value="UniProtKB-KW"/>
</dbReference>
<dbReference type="AlphaFoldDB" id="A0A6G3MI88"/>
<evidence type="ECO:0000313" key="9">
    <source>
        <dbReference type="EMBL" id="NDJ93681.1"/>
    </source>
</evidence>
<keyword evidence="4" id="KW-0862">Zinc</keyword>
<sequence>MSEGCETSEKACNQIFRIKNLLEMFESKSSSSCISESKSSLTESIKSSRKNHLSSFMIADILNIKNGIRPKSTLKPDEILVAVRTGNIEWLNKKLPLIPTLEDTIKKDDGSIYFRKRYVCCYTGCGKVCQRKVHMKSHLYRHCDLKQFKCMFEECNKSYIRKDELHRHIKSHLGERKFTCGCGRKFLRSDHLKMHRLKSCHVEKNFN</sequence>
<evidence type="ECO:0000256" key="6">
    <source>
        <dbReference type="ARBA" id="ARBA00023163"/>
    </source>
</evidence>
<dbReference type="SMART" id="SM00355">
    <property type="entry name" value="ZnF_C2H2"/>
    <property type="match status" value="3"/>
</dbReference>
<dbReference type="EMBL" id="GHBP01004563">
    <property type="protein sequence ID" value="NDJ93681.1"/>
    <property type="molecule type" value="Transcribed_RNA"/>
</dbReference>
<dbReference type="GO" id="GO:0000981">
    <property type="term" value="F:DNA-binding transcription factor activity, RNA polymerase II-specific"/>
    <property type="evidence" value="ECO:0007669"/>
    <property type="project" value="TreeGrafter"/>
</dbReference>
<evidence type="ECO:0000256" key="2">
    <source>
        <dbReference type="ARBA" id="ARBA00022737"/>
    </source>
</evidence>
<dbReference type="GO" id="GO:0000978">
    <property type="term" value="F:RNA polymerase II cis-regulatory region sequence-specific DNA binding"/>
    <property type="evidence" value="ECO:0007669"/>
    <property type="project" value="TreeGrafter"/>
</dbReference>
<keyword evidence="3 7" id="KW-0863">Zinc-finger</keyword>
<evidence type="ECO:0000256" key="4">
    <source>
        <dbReference type="ARBA" id="ARBA00022833"/>
    </source>
</evidence>
<dbReference type="SUPFAM" id="SSF57667">
    <property type="entry name" value="beta-beta-alpha zinc fingers"/>
    <property type="match status" value="2"/>
</dbReference>
<evidence type="ECO:0000256" key="7">
    <source>
        <dbReference type="PROSITE-ProRule" id="PRU00042"/>
    </source>
</evidence>
<accession>A0A6G3MI88</accession>
<evidence type="ECO:0000256" key="1">
    <source>
        <dbReference type="ARBA" id="ARBA00022723"/>
    </source>
</evidence>
<feature type="domain" description="C2H2-type" evidence="8">
    <location>
        <begin position="148"/>
        <end position="177"/>
    </location>
</feature>
<dbReference type="PROSITE" id="PS50157">
    <property type="entry name" value="ZINC_FINGER_C2H2_2"/>
    <property type="match status" value="1"/>
</dbReference>
<dbReference type="InterPro" id="IPR036236">
    <property type="entry name" value="Znf_C2H2_sf"/>
</dbReference>
<dbReference type="FunFam" id="3.30.160.60:FF:000032">
    <property type="entry name" value="Krueppel-like factor 4"/>
    <property type="match status" value="1"/>
</dbReference>
<keyword evidence="2" id="KW-0677">Repeat</keyword>
<keyword evidence="5" id="KW-0805">Transcription regulation</keyword>
<keyword evidence="1" id="KW-0479">Metal-binding</keyword>
<keyword evidence="6" id="KW-0804">Transcription</keyword>
<organism evidence="9">
    <name type="scientific">Henneguya salminicola</name>
    <name type="common">Myxosporean</name>
    <dbReference type="NCBI Taxonomy" id="69463"/>
    <lineage>
        <taxon>Eukaryota</taxon>
        <taxon>Metazoa</taxon>
        <taxon>Cnidaria</taxon>
        <taxon>Myxozoa</taxon>
        <taxon>Myxosporea</taxon>
        <taxon>Bivalvulida</taxon>
        <taxon>Platysporina</taxon>
        <taxon>Myxobolidae</taxon>
        <taxon>Henneguya</taxon>
    </lineage>
</organism>
<proteinExistence type="predicted"/>
<dbReference type="InterPro" id="IPR013087">
    <property type="entry name" value="Znf_C2H2_type"/>
</dbReference>
<evidence type="ECO:0000259" key="8">
    <source>
        <dbReference type="PROSITE" id="PS50157"/>
    </source>
</evidence>
<protein>
    <submittedName>
        <fullName evidence="9">Transcription factor Sp5 (Trinotate prediction)</fullName>
    </submittedName>
</protein>
<dbReference type="PROSITE" id="PS00028">
    <property type="entry name" value="ZINC_FINGER_C2H2_1"/>
    <property type="match status" value="2"/>
</dbReference>
<name>A0A6G3MI88_HENSL</name>
<dbReference type="PANTHER" id="PTHR23235">
    <property type="entry name" value="KRUEPPEL-LIKE TRANSCRIPTION FACTOR"/>
    <property type="match status" value="1"/>
</dbReference>
<evidence type="ECO:0000256" key="3">
    <source>
        <dbReference type="ARBA" id="ARBA00022771"/>
    </source>
</evidence>
<reference evidence="9" key="1">
    <citation type="submission" date="2018-11" db="EMBL/GenBank/DDBJ databases">
        <title>Henneguya salminicola genome and transcriptome.</title>
        <authorList>
            <person name="Yahalomi D."/>
            <person name="Atkinson S.D."/>
            <person name="Neuhof M."/>
            <person name="Chang E.S."/>
            <person name="Philippe H."/>
            <person name="Cartwright P."/>
            <person name="Bartholomew J.L."/>
            <person name="Huchon D."/>
        </authorList>
    </citation>
    <scope>NUCLEOTIDE SEQUENCE</scope>
    <source>
        <strain evidence="9">Hz1</strain>
        <tissue evidence="9">Whole</tissue>
    </source>
</reference>
<dbReference type="Gene3D" id="3.30.160.60">
    <property type="entry name" value="Classic Zinc Finger"/>
    <property type="match status" value="2"/>
</dbReference>